<evidence type="ECO:0000256" key="6">
    <source>
        <dbReference type="SAM" id="MobiDB-lite"/>
    </source>
</evidence>
<proteinExistence type="predicted"/>
<dbReference type="OrthoDB" id="2447880at2759"/>
<protein>
    <submittedName>
        <fullName evidence="8">DNA repair and transcription factor Ada, putative</fullName>
    </submittedName>
</protein>
<dbReference type="InterPro" id="IPR018060">
    <property type="entry name" value="HTH_AraC"/>
</dbReference>
<dbReference type="Pfam" id="PF02805">
    <property type="entry name" value="Ada_Zn_binding"/>
    <property type="match status" value="1"/>
</dbReference>
<feature type="region of interest" description="Disordered" evidence="6">
    <location>
        <begin position="161"/>
        <end position="180"/>
    </location>
</feature>
<comment type="caution">
    <text evidence="8">The sequence shown here is derived from an EMBL/GenBank/DDBJ whole genome shotgun (WGS) entry which is preliminary data.</text>
</comment>
<reference evidence="9" key="1">
    <citation type="journal article" date="2014" name="Genome Announc.">
        <title>Draft genome sequence of the formaldehyde-resistant fungus Byssochlamys spectabilis No. 5 (anamorph Paecilomyces variotii No. 5) (NBRC109023).</title>
        <authorList>
            <person name="Oka T."/>
            <person name="Ekino K."/>
            <person name="Fukuda K."/>
            <person name="Nomura Y."/>
        </authorList>
    </citation>
    <scope>NUCLEOTIDE SEQUENCE [LARGE SCALE GENOMIC DNA]</scope>
    <source>
        <strain evidence="9">No. 5 / NBRC 109023</strain>
    </source>
</reference>
<keyword evidence="5" id="KW-0804">Transcription</keyword>
<dbReference type="AlphaFoldDB" id="V5G2D6"/>
<feature type="compositionally biased region" description="Polar residues" evidence="6">
    <location>
        <begin position="7"/>
        <end position="22"/>
    </location>
</feature>
<evidence type="ECO:0000256" key="2">
    <source>
        <dbReference type="ARBA" id="ARBA00022603"/>
    </source>
</evidence>
<evidence type="ECO:0000256" key="4">
    <source>
        <dbReference type="ARBA" id="ARBA00023159"/>
    </source>
</evidence>
<dbReference type="SUPFAM" id="SSF46689">
    <property type="entry name" value="Homeodomain-like"/>
    <property type="match status" value="1"/>
</dbReference>
<evidence type="ECO:0000259" key="7">
    <source>
        <dbReference type="PROSITE" id="PS01124"/>
    </source>
</evidence>
<dbReference type="InterPro" id="IPR009057">
    <property type="entry name" value="Homeodomain-like_sf"/>
</dbReference>
<dbReference type="InterPro" id="IPR035451">
    <property type="entry name" value="Ada-like_dom_sf"/>
</dbReference>
<evidence type="ECO:0000256" key="1">
    <source>
        <dbReference type="ARBA" id="ARBA00001947"/>
    </source>
</evidence>
<dbReference type="GO" id="GO:0008168">
    <property type="term" value="F:methyltransferase activity"/>
    <property type="evidence" value="ECO:0007669"/>
    <property type="project" value="UniProtKB-KW"/>
</dbReference>
<keyword evidence="3" id="KW-0805">Transcription regulation</keyword>
<organism evidence="8 9">
    <name type="scientific">Byssochlamys spectabilis (strain No. 5 / NBRC 109023)</name>
    <name type="common">Paecilomyces variotii</name>
    <dbReference type="NCBI Taxonomy" id="1356009"/>
    <lineage>
        <taxon>Eukaryota</taxon>
        <taxon>Fungi</taxon>
        <taxon>Dikarya</taxon>
        <taxon>Ascomycota</taxon>
        <taxon>Pezizomycotina</taxon>
        <taxon>Eurotiomycetes</taxon>
        <taxon>Eurotiomycetidae</taxon>
        <taxon>Eurotiales</taxon>
        <taxon>Thermoascaceae</taxon>
        <taxon>Paecilomyces</taxon>
    </lineage>
</organism>
<dbReference type="InterPro" id="IPR004026">
    <property type="entry name" value="Ada_DNA_repair_Zn-bd"/>
</dbReference>
<keyword evidence="2" id="KW-0808">Transferase</keyword>
<keyword evidence="9" id="KW-1185">Reference proteome</keyword>
<keyword evidence="4" id="KW-0010">Activator</keyword>
<accession>V5G2D6</accession>
<dbReference type="Gene3D" id="1.10.10.60">
    <property type="entry name" value="Homeodomain-like"/>
    <property type="match status" value="1"/>
</dbReference>
<comment type="cofactor">
    <cofactor evidence="1">
        <name>Zn(2+)</name>
        <dbReference type="ChEBI" id="CHEBI:29105"/>
    </cofactor>
</comment>
<feature type="compositionally biased region" description="Basic and acidic residues" evidence="6">
    <location>
        <begin position="166"/>
        <end position="180"/>
    </location>
</feature>
<dbReference type="Pfam" id="PF00165">
    <property type="entry name" value="HTH_AraC"/>
    <property type="match status" value="1"/>
</dbReference>
<dbReference type="GO" id="GO:0043565">
    <property type="term" value="F:sequence-specific DNA binding"/>
    <property type="evidence" value="ECO:0007669"/>
    <property type="project" value="InterPro"/>
</dbReference>
<feature type="region of interest" description="Disordered" evidence="6">
    <location>
        <begin position="1"/>
        <end position="22"/>
    </location>
</feature>
<dbReference type="eggNOG" id="ENOG502S6W3">
    <property type="taxonomic scope" value="Eukaryota"/>
</dbReference>
<evidence type="ECO:0000256" key="3">
    <source>
        <dbReference type="ARBA" id="ARBA00023015"/>
    </source>
</evidence>
<name>V5G2D6_BYSSN</name>
<dbReference type="Proteomes" id="UP000018001">
    <property type="component" value="Unassembled WGS sequence"/>
</dbReference>
<dbReference type="Gene3D" id="3.40.10.10">
    <property type="entry name" value="DNA Methylphosphotriester Repair Domain"/>
    <property type="match status" value="1"/>
</dbReference>
<dbReference type="GO" id="GO:0006281">
    <property type="term" value="P:DNA repair"/>
    <property type="evidence" value="ECO:0007669"/>
    <property type="project" value="InterPro"/>
</dbReference>
<keyword evidence="2" id="KW-0489">Methyltransferase</keyword>
<gene>
    <name evidence="8" type="ORF">PVAR5_7254</name>
</gene>
<evidence type="ECO:0000256" key="5">
    <source>
        <dbReference type="ARBA" id="ARBA00023163"/>
    </source>
</evidence>
<sequence length="295" mass="32628">MKDTCVEKQSLSRLPRLSGQSPSTASARWQAIVTRDSTAQSFVYGVRTTRIYCRPSCPARLARRANVEFYDSPTQAEAAGYRPCKRCRPQLHVRVDPHVLSVQKACETISSTCDSGDKLTLCELAAEAKLSPSHFHRVFKKIVGVTPGQYAMKVQKGYTPAAKGRSRADMMRNDHGRQPEKDEGISLVQYGLPEIVSHETDMAFDSEIESNMFDLDLIMSAEDSGLGWDFLDSQNLSPSVIDIPETIQRIVGADSSDSNYSAAESASPSGDAVSAVGPRQELDIFEFLEDWMYQT</sequence>
<dbReference type="SUPFAM" id="SSF57884">
    <property type="entry name" value="Ada DNA repair protein, N-terminal domain (N-Ada 10)"/>
    <property type="match status" value="1"/>
</dbReference>
<dbReference type="PROSITE" id="PS01124">
    <property type="entry name" value="HTH_ARAC_FAMILY_2"/>
    <property type="match status" value="1"/>
</dbReference>
<dbReference type="InParanoid" id="V5G2D6"/>
<dbReference type="HOGENOM" id="CLU_943335_0_0_1"/>
<evidence type="ECO:0000313" key="8">
    <source>
        <dbReference type="EMBL" id="GAD98558.1"/>
    </source>
</evidence>
<dbReference type="EMBL" id="BAUL01000250">
    <property type="protein sequence ID" value="GAD98558.1"/>
    <property type="molecule type" value="Genomic_DNA"/>
</dbReference>
<dbReference type="GO" id="GO:0008270">
    <property type="term" value="F:zinc ion binding"/>
    <property type="evidence" value="ECO:0007669"/>
    <property type="project" value="InterPro"/>
</dbReference>
<dbReference type="GO" id="GO:0003700">
    <property type="term" value="F:DNA-binding transcription factor activity"/>
    <property type="evidence" value="ECO:0007669"/>
    <property type="project" value="InterPro"/>
</dbReference>
<dbReference type="GO" id="GO:0032259">
    <property type="term" value="P:methylation"/>
    <property type="evidence" value="ECO:0007669"/>
    <property type="project" value="UniProtKB-KW"/>
</dbReference>
<evidence type="ECO:0000313" key="9">
    <source>
        <dbReference type="Proteomes" id="UP000018001"/>
    </source>
</evidence>
<feature type="domain" description="HTH araC/xylS-type" evidence="7">
    <location>
        <begin position="103"/>
        <end position="155"/>
    </location>
</feature>